<keyword evidence="4 8" id="KW-0689">Ribosomal protein</keyword>
<proteinExistence type="inferred from homology"/>
<evidence type="ECO:0000256" key="2">
    <source>
        <dbReference type="ARBA" id="ARBA00022730"/>
    </source>
</evidence>
<dbReference type="GO" id="GO:0022627">
    <property type="term" value="C:cytosolic small ribosomal subunit"/>
    <property type="evidence" value="ECO:0007669"/>
    <property type="project" value="TreeGrafter"/>
</dbReference>
<keyword evidence="13" id="KW-1185">Reference proteome</keyword>
<reference evidence="13" key="1">
    <citation type="submission" date="2015-05" db="EMBL/GenBank/DDBJ databases">
        <authorList>
            <person name="Collingro A."/>
        </authorList>
    </citation>
    <scope>NUCLEOTIDE SEQUENCE [LARGE SCALE GENOMIC DNA]</scope>
    <source>
        <strain evidence="13">Ps</strain>
    </source>
</reference>
<dbReference type="AlphaFoldDB" id="A0A0G7ZMY3"/>
<dbReference type="GO" id="GO:0003729">
    <property type="term" value="F:mRNA binding"/>
    <property type="evidence" value="ECO:0007669"/>
    <property type="project" value="UniProtKB-UniRule"/>
</dbReference>
<gene>
    <name evidence="8" type="primary">rpsC</name>
    <name evidence="12" type="ORF">HEPPS_01510</name>
</gene>
<dbReference type="PROSITE" id="PS50823">
    <property type="entry name" value="KH_TYPE_2"/>
    <property type="match status" value="1"/>
</dbReference>
<dbReference type="PROSITE" id="PS00548">
    <property type="entry name" value="RIBOSOMAL_S3"/>
    <property type="match status" value="1"/>
</dbReference>
<dbReference type="InterPro" id="IPR004044">
    <property type="entry name" value="KH_dom_type_2"/>
</dbReference>
<dbReference type="SUPFAM" id="SSF54821">
    <property type="entry name" value="Ribosomal protein S3 C-terminal domain"/>
    <property type="match status" value="1"/>
</dbReference>
<dbReference type="InterPro" id="IPR015946">
    <property type="entry name" value="KH_dom-like_a/b"/>
</dbReference>
<dbReference type="PANTHER" id="PTHR11760:SF19">
    <property type="entry name" value="SMALL RIBOSOMAL SUBUNIT PROTEIN US3C"/>
    <property type="match status" value="1"/>
</dbReference>
<evidence type="ECO:0000256" key="3">
    <source>
        <dbReference type="ARBA" id="ARBA00022884"/>
    </source>
</evidence>
<evidence type="ECO:0000313" key="13">
    <source>
        <dbReference type="Proteomes" id="UP000242141"/>
    </source>
</evidence>
<evidence type="ECO:0000256" key="1">
    <source>
        <dbReference type="ARBA" id="ARBA00010761"/>
    </source>
</evidence>
<evidence type="ECO:0000256" key="8">
    <source>
        <dbReference type="HAMAP-Rule" id="MF_01309"/>
    </source>
</evidence>
<accession>A0A0G7ZMY3</accession>
<dbReference type="EMBL" id="CWGI01000001">
    <property type="protein sequence ID" value="CRX36951.1"/>
    <property type="molecule type" value="Genomic_DNA"/>
</dbReference>
<dbReference type="GO" id="GO:0006412">
    <property type="term" value="P:translation"/>
    <property type="evidence" value="ECO:0007669"/>
    <property type="project" value="UniProtKB-UniRule"/>
</dbReference>
<evidence type="ECO:0000256" key="9">
    <source>
        <dbReference type="RuleBase" id="RU003624"/>
    </source>
</evidence>
<sequence length="255" mass="29682">MGQKANPNGMRLGIVRDWKSRYFAKDNKQWTEWVVEDRKIRDYFEKYFKKWSLSAIEIERTKKEIKITINTSKPGLVLGQEGVNIKRVQLEIAKLLHNNIQKKKIILDVNEVKKPDLDATIIANEIASQLENRVPFRIAQKRVIRRVMRNGAKGIKTQVSGRLNGVDMARTEGYLEGQVPLQTLRYDIDYAKTKAKTTYGILGVKVWISRGEILKNGKESNKGPERERRERPPFDKKIVRNREERTRENPIKGAR</sequence>
<dbReference type="Proteomes" id="UP000242141">
    <property type="component" value="Unassembled WGS sequence"/>
</dbReference>
<feature type="domain" description="KH type-2" evidence="11">
    <location>
        <begin position="40"/>
        <end position="113"/>
    </location>
</feature>
<dbReference type="GO" id="GO:0003735">
    <property type="term" value="F:structural constituent of ribosome"/>
    <property type="evidence" value="ECO:0007669"/>
    <property type="project" value="InterPro"/>
</dbReference>
<dbReference type="InterPro" id="IPR004087">
    <property type="entry name" value="KH_dom"/>
</dbReference>
<dbReference type="FunFam" id="3.30.300.20:FF:000001">
    <property type="entry name" value="30S ribosomal protein S3"/>
    <property type="match status" value="1"/>
</dbReference>
<dbReference type="InterPro" id="IPR057258">
    <property type="entry name" value="Ribosomal_uS3"/>
</dbReference>
<dbReference type="SMART" id="SM00322">
    <property type="entry name" value="KH"/>
    <property type="match status" value="1"/>
</dbReference>
<dbReference type="CDD" id="cd02412">
    <property type="entry name" value="KH-II_30S_S3"/>
    <property type="match status" value="1"/>
</dbReference>
<keyword evidence="3 8" id="KW-0694">RNA-binding</keyword>
<evidence type="ECO:0000256" key="10">
    <source>
        <dbReference type="SAM" id="MobiDB-lite"/>
    </source>
</evidence>
<evidence type="ECO:0000313" key="12">
    <source>
        <dbReference type="EMBL" id="CRX36951.1"/>
    </source>
</evidence>
<dbReference type="InterPro" id="IPR009019">
    <property type="entry name" value="KH_sf_prok-type"/>
</dbReference>
<dbReference type="HAMAP" id="MF_01309_B">
    <property type="entry name" value="Ribosomal_uS3_B"/>
    <property type="match status" value="1"/>
</dbReference>
<evidence type="ECO:0000256" key="5">
    <source>
        <dbReference type="ARBA" id="ARBA00023274"/>
    </source>
</evidence>
<name>A0A0G7ZMY3_9MOLU</name>
<evidence type="ECO:0000256" key="7">
    <source>
        <dbReference type="ARBA" id="ARBA00035257"/>
    </source>
</evidence>
<comment type="subunit">
    <text evidence="8">Part of the 30S ribosomal subunit. Forms a tight complex with proteins S10 and S14.</text>
</comment>
<dbReference type="InterPro" id="IPR036419">
    <property type="entry name" value="Ribosomal_S3_C_sf"/>
</dbReference>
<evidence type="ECO:0000256" key="4">
    <source>
        <dbReference type="ARBA" id="ARBA00022980"/>
    </source>
</evidence>
<dbReference type="Gene3D" id="3.30.300.20">
    <property type="match status" value="1"/>
</dbReference>
<comment type="similarity">
    <text evidence="1 8 9">Belongs to the universal ribosomal protein uS3 family.</text>
</comment>
<dbReference type="InterPro" id="IPR018280">
    <property type="entry name" value="Ribosomal_uS3_CS"/>
</dbReference>
<dbReference type="SUPFAM" id="SSF54814">
    <property type="entry name" value="Prokaryotic type KH domain (KH-domain type II)"/>
    <property type="match status" value="1"/>
</dbReference>
<dbReference type="Gene3D" id="3.30.1140.32">
    <property type="entry name" value="Ribosomal protein S3, C-terminal domain"/>
    <property type="match status" value="1"/>
</dbReference>
<evidence type="ECO:0000256" key="6">
    <source>
        <dbReference type="ARBA" id="ARBA00024998"/>
    </source>
</evidence>
<dbReference type="PANTHER" id="PTHR11760">
    <property type="entry name" value="30S/40S RIBOSOMAL PROTEIN S3"/>
    <property type="match status" value="1"/>
</dbReference>
<keyword evidence="5 8" id="KW-0687">Ribonucleoprotein</keyword>
<dbReference type="Pfam" id="PF00189">
    <property type="entry name" value="Ribosomal_S3_C"/>
    <property type="match status" value="1"/>
</dbReference>
<dbReference type="InterPro" id="IPR001351">
    <property type="entry name" value="Ribosomal_uS3_C"/>
</dbReference>
<organism evidence="12 13">
    <name type="scientific">Candidatus Hepatoplasma crinochetorum</name>
    <dbReference type="NCBI Taxonomy" id="295596"/>
    <lineage>
        <taxon>Bacteria</taxon>
        <taxon>Bacillati</taxon>
        <taxon>Mycoplasmatota</taxon>
        <taxon>Mollicutes</taxon>
        <taxon>Candidatus Hepatoplasmataceae</taxon>
        <taxon>Candidatus Hepatoplasma</taxon>
    </lineage>
</organism>
<feature type="region of interest" description="Disordered" evidence="10">
    <location>
        <begin position="216"/>
        <end position="255"/>
    </location>
</feature>
<dbReference type="InterPro" id="IPR005704">
    <property type="entry name" value="Ribosomal_uS3_bac-typ"/>
</dbReference>
<evidence type="ECO:0000259" key="11">
    <source>
        <dbReference type="PROSITE" id="PS50823"/>
    </source>
</evidence>
<comment type="function">
    <text evidence="6 8">Binds the lower part of the 30S subunit head. Binds mRNA in the 70S ribosome, positioning it for translation.</text>
</comment>
<dbReference type="Pfam" id="PF07650">
    <property type="entry name" value="KH_2"/>
    <property type="match status" value="1"/>
</dbReference>
<dbReference type="GO" id="GO:0019843">
    <property type="term" value="F:rRNA binding"/>
    <property type="evidence" value="ECO:0007669"/>
    <property type="project" value="UniProtKB-UniRule"/>
</dbReference>
<dbReference type="NCBIfam" id="TIGR01009">
    <property type="entry name" value="rpsC_bact"/>
    <property type="match status" value="1"/>
</dbReference>
<protein>
    <recommendedName>
        <fullName evidence="7 8">Small ribosomal subunit protein uS3</fullName>
    </recommendedName>
</protein>
<keyword evidence="2 8" id="KW-0699">rRNA-binding</keyword>